<dbReference type="EMBL" id="JAATEJ010000022">
    <property type="protein sequence ID" value="NJP46560.1"/>
    <property type="molecule type" value="Genomic_DNA"/>
</dbReference>
<feature type="compositionally biased region" description="Low complexity" evidence="1">
    <location>
        <begin position="318"/>
        <end position="329"/>
    </location>
</feature>
<feature type="compositionally biased region" description="Low complexity" evidence="1">
    <location>
        <begin position="192"/>
        <end position="202"/>
    </location>
</feature>
<gene>
    <name evidence="2" type="ORF">HCN08_24595</name>
</gene>
<evidence type="ECO:0000313" key="3">
    <source>
        <dbReference type="Proteomes" id="UP000734511"/>
    </source>
</evidence>
<keyword evidence="3" id="KW-1185">Reference proteome</keyword>
<feature type="compositionally biased region" description="Low complexity" evidence="1">
    <location>
        <begin position="79"/>
        <end position="121"/>
    </location>
</feature>
<proteinExistence type="predicted"/>
<organism evidence="2 3">
    <name type="scientific">Actinacidiphila epipremni</name>
    <dbReference type="NCBI Taxonomy" id="2053013"/>
    <lineage>
        <taxon>Bacteria</taxon>
        <taxon>Bacillati</taxon>
        <taxon>Actinomycetota</taxon>
        <taxon>Actinomycetes</taxon>
        <taxon>Kitasatosporales</taxon>
        <taxon>Streptomycetaceae</taxon>
        <taxon>Actinacidiphila</taxon>
    </lineage>
</organism>
<feature type="compositionally biased region" description="Pro residues" evidence="1">
    <location>
        <begin position="303"/>
        <end position="317"/>
    </location>
</feature>
<feature type="region of interest" description="Disordered" evidence="1">
    <location>
        <begin position="1"/>
        <end position="39"/>
    </location>
</feature>
<accession>A0ABX0ZU92</accession>
<name>A0ABX0ZU92_9ACTN</name>
<feature type="region of interest" description="Disordered" evidence="1">
    <location>
        <begin position="273"/>
        <end position="343"/>
    </location>
</feature>
<feature type="region of interest" description="Disordered" evidence="1">
    <location>
        <begin position="1201"/>
        <end position="1224"/>
    </location>
</feature>
<feature type="compositionally biased region" description="Low complexity" evidence="1">
    <location>
        <begin position="1"/>
        <end position="12"/>
    </location>
</feature>
<evidence type="ECO:0000256" key="1">
    <source>
        <dbReference type="SAM" id="MobiDB-lite"/>
    </source>
</evidence>
<reference evidence="2 3" key="1">
    <citation type="submission" date="2020-03" db="EMBL/GenBank/DDBJ databases">
        <title>WGS of actinomycetes isolated from Thailand.</title>
        <authorList>
            <person name="Thawai C."/>
        </authorList>
    </citation>
    <scope>NUCLEOTIDE SEQUENCE [LARGE SCALE GENOMIC DNA]</scope>
    <source>
        <strain evidence="2 3">PRB2-1</strain>
    </source>
</reference>
<evidence type="ECO:0000313" key="2">
    <source>
        <dbReference type="EMBL" id="NJP46560.1"/>
    </source>
</evidence>
<feature type="region of interest" description="Disordered" evidence="1">
    <location>
        <begin position="53"/>
        <end position="121"/>
    </location>
</feature>
<comment type="caution">
    <text evidence="2">The sequence shown here is derived from an EMBL/GenBank/DDBJ whole genome shotgun (WGS) entry which is preliminary data.</text>
</comment>
<dbReference type="Proteomes" id="UP000734511">
    <property type="component" value="Unassembled WGS sequence"/>
</dbReference>
<protein>
    <submittedName>
        <fullName evidence="2">Uncharacterized protein</fullName>
    </submittedName>
</protein>
<feature type="region of interest" description="Disordered" evidence="1">
    <location>
        <begin position="185"/>
        <end position="217"/>
    </location>
</feature>
<sequence length="1224" mass="126597">MTAPGRAAKAPAPRTPPPAAAPVRRPAGPPGGALGALQRLQAQAGNAAVARLLAERRAGRPQGAATGAGDRGAARPDGAEAAARDLAVQRAEAAPAPQSAAGAASAVQRQDAGPAPASAAGADRLRALQRLEAGERLVQRLEAGERLVQRLEAGERPVPPPGLTPAQDPRFAAVSADVRAKKAALTRHPSGAAAVKAAQDAAVGPQDDREAQAKAARVAEMGTARPAGFDKAAFVAAVDKAVAAQAPKTLDEADKFAASGKADAIKGEVAGQVTAGKAASAKDVADKTAAPPDPSRAVDKPVTPLPPPAATPAPAPPDARSAAVAPAPAEQTDLSGTPRRTDTQLADAGLTPEQLGKANEPQFTEALAAKQAADAHAAIAPGGYRAAESARVAAEQTGAAALGSAGVQQMAGARAGANQQVAGGQGAAKSQDEQARAAVTAEIKASFDATKTETEKILGDLDGEVDTAFDAGQDRAKAAFTADHQARMAAYKDARYSGIEGAARWLGDLVMDLPPAANQIFTESRRLYEAEMQKVIGDIADTIGRRLAEATARIARGRDEVAAIVARQGPRLRQFAQSAAQQISADFDQLDSSVTDKSQGLVEDLAQRYTAARGELDEEIKTLQADNRGLLSKAEDAIADTARTVLQLKDMLLGVLARAAGAIDRIVTDPIGFLGHLVDAVKSGVMGFASRIGDHLKTGLKEWLFGQLAAGGIEIPEEFDAKGVIKLVLSVLGLTWARIRTRVVTAIGEPAMQALESTFEIVKILLTEGAAGLWRWIVEKLADIKETVIGAIEDFVTEKIVTAGVTWIVSLLNPASAFVRACKAIYDVVMFFVHRAAQIKSFVDSVLDSVEAIAGGGAGGVPALIENSLAKAVPVVLDFLASLLGLGGVGEKIRSILEKIQAPVMKVVDWVVAKIVAAGKAVLNKLKGKDKKDVKDAAETGAEGEPGPVHEHFTLDGQDHEIFDAPGGELVVASENPQPVSRIDQLRTLHGQYRALPATATRAERRRVIAAMIALIRADPTLVAQLTGHLGDPPNLGEIRPHRSQTARYQPPAGMASYARMWELESEHVVPRSYVDSLLAARGQSAVTPGEYGGMHTILIYKGAADLKTDSPGGDQSLLRQLAGRVRTGAQPGRVGAGDSAANALRAFTMLAEGAIRRTVAAVGGEQGTNGAARGTSSAKPDESLIRQAAAAQRADIDAILAGRPPVPAPAAAPPAADREPEPV</sequence>
<dbReference type="RefSeq" id="WP_167985408.1">
    <property type="nucleotide sequence ID" value="NZ_JAATEJ010000022.1"/>
</dbReference>